<dbReference type="AlphaFoldDB" id="A0A3B0V2U4"/>
<organism evidence="2">
    <name type="scientific">hydrothermal vent metagenome</name>
    <dbReference type="NCBI Taxonomy" id="652676"/>
    <lineage>
        <taxon>unclassified sequences</taxon>
        <taxon>metagenomes</taxon>
        <taxon>ecological metagenomes</taxon>
    </lineage>
</organism>
<reference evidence="2" key="1">
    <citation type="submission" date="2018-06" db="EMBL/GenBank/DDBJ databases">
        <authorList>
            <person name="Zhirakovskaya E."/>
        </authorList>
    </citation>
    <scope>NUCLEOTIDE SEQUENCE</scope>
</reference>
<feature type="region of interest" description="Disordered" evidence="1">
    <location>
        <begin position="15"/>
        <end position="51"/>
    </location>
</feature>
<name>A0A3B0V2U4_9ZZZZ</name>
<evidence type="ECO:0000313" key="2">
    <source>
        <dbReference type="EMBL" id="VAW31189.1"/>
    </source>
</evidence>
<gene>
    <name evidence="2" type="ORF">MNBD_CHLOROFLEXI01-4799</name>
</gene>
<proteinExistence type="predicted"/>
<evidence type="ECO:0000256" key="1">
    <source>
        <dbReference type="SAM" id="MobiDB-lite"/>
    </source>
</evidence>
<accession>A0A3B0V2U4</accession>
<protein>
    <submittedName>
        <fullName evidence="2">Uncharacterized protein</fullName>
    </submittedName>
</protein>
<sequence length="247" mass="27695">MLTWLKQVLGISPTLDRKKTPLPMGKPIRETAVPPPTPPPAQPTPSGQDHAQQFLEKLQEKIGRLADDFANGSINQQQFQKLYAHYQREMRTVETLIETDQSQSQWGDAFQEGESVLIRQKHAAKAKGYAIYDNNSGMPISTLGKFEVDPALFVPMLSAFRSAMAEIFGGGIQSTAIEGGRWLCFVPSQFTTMMALFTAEPANKQIAFLEQLHSLFEKANRALLPNSPIEIDDLVFPHEHFLGKWKR</sequence>
<dbReference type="EMBL" id="UOEU01000178">
    <property type="protein sequence ID" value="VAW31189.1"/>
    <property type="molecule type" value="Genomic_DNA"/>
</dbReference>
<feature type="compositionally biased region" description="Pro residues" evidence="1">
    <location>
        <begin position="33"/>
        <end position="43"/>
    </location>
</feature>